<gene>
    <name evidence="1" type="ORF">SAMN05443547_1642</name>
</gene>
<organism evidence="1 2">
    <name type="scientific">Flavobacterium cucumis</name>
    <dbReference type="NCBI Taxonomy" id="416016"/>
    <lineage>
        <taxon>Bacteria</taxon>
        <taxon>Pseudomonadati</taxon>
        <taxon>Bacteroidota</taxon>
        <taxon>Flavobacteriia</taxon>
        <taxon>Flavobacteriales</taxon>
        <taxon>Flavobacteriaceae</taxon>
        <taxon>Flavobacterium</taxon>
    </lineage>
</organism>
<name>A0A1M7ZWQ6_9FLAO</name>
<accession>A0A1M7ZWQ6</accession>
<dbReference type="Proteomes" id="UP000184611">
    <property type="component" value="Unassembled WGS sequence"/>
</dbReference>
<keyword evidence="2" id="KW-1185">Reference proteome</keyword>
<dbReference type="OrthoDB" id="9853617at2"/>
<dbReference type="EMBL" id="FRYK01000002">
    <property type="protein sequence ID" value="SHO73286.1"/>
    <property type="molecule type" value="Genomic_DNA"/>
</dbReference>
<evidence type="ECO:0008006" key="3">
    <source>
        <dbReference type="Google" id="ProtNLM"/>
    </source>
</evidence>
<dbReference type="RefSeq" id="WP_073583228.1">
    <property type="nucleotide sequence ID" value="NZ_CBCSEA010000016.1"/>
</dbReference>
<evidence type="ECO:0000313" key="1">
    <source>
        <dbReference type="EMBL" id="SHO73286.1"/>
    </source>
</evidence>
<evidence type="ECO:0000313" key="2">
    <source>
        <dbReference type="Proteomes" id="UP000184611"/>
    </source>
</evidence>
<dbReference type="PROSITE" id="PS51257">
    <property type="entry name" value="PROKAR_LIPOPROTEIN"/>
    <property type="match status" value="1"/>
</dbReference>
<protein>
    <recommendedName>
        <fullName evidence="3">Lipoprotein</fullName>
    </recommendedName>
</protein>
<dbReference type="AlphaFoldDB" id="A0A1M7ZWQ6"/>
<proteinExistence type="predicted"/>
<sequence length="151" mass="17776">MNIQQVKKLTNFIFLLSIILFFTGCNAQNKIVFIEILTGVEVQNNIYDYSEESFFILNDIKYSLRSKAKYDINGDIQQLMVYKSDGILIYEKNQLLENKDLISYYNVPAHQNFSYLNEGLLISNNEKIKVVSIGDYIIKKNKKIIYFYRLK</sequence>
<reference evidence="2" key="1">
    <citation type="submission" date="2016-12" db="EMBL/GenBank/DDBJ databases">
        <authorList>
            <person name="Varghese N."/>
            <person name="Submissions S."/>
        </authorList>
    </citation>
    <scope>NUCLEOTIDE SEQUENCE [LARGE SCALE GENOMIC DNA]</scope>
    <source>
        <strain evidence="2">DSM 18830</strain>
    </source>
</reference>
<dbReference type="STRING" id="416016.SAMN05443547_1642"/>